<name>A0AAD9CMW5_DISEL</name>
<dbReference type="PANTHER" id="PTHR10900">
    <property type="entry name" value="PERIOSTIN-RELATED"/>
    <property type="match status" value="1"/>
</dbReference>
<evidence type="ECO:0000256" key="4">
    <source>
        <dbReference type="ARBA" id="ARBA00022530"/>
    </source>
</evidence>
<dbReference type="GO" id="GO:0031012">
    <property type="term" value="C:extracellular matrix"/>
    <property type="evidence" value="ECO:0007669"/>
    <property type="project" value="TreeGrafter"/>
</dbReference>
<dbReference type="PANTHER" id="PTHR10900:SF82">
    <property type="entry name" value="TRANSFORMING GROWTH FACTOR-BETA-INDUCED PROTEIN IG-H3"/>
    <property type="match status" value="1"/>
</dbReference>
<dbReference type="Gene3D" id="2.30.180.10">
    <property type="entry name" value="FAS1 domain"/>
    <property type="match status" value="4"/>
</dbReference>
<dbReference type="FunFam" id="2.30.180.10:FF:000003">
    <property type="entry name" value="periostin isoform X1"/>
    <property type="match status" value="1"/>
</dbReference>
<feature type="compositionally biased region" description="Polar residues" evidence="9">
    <location>
        <begin position="281"/>
        <end position="367"/>
    </location>
</feature>
<keyword evidence="8" id="KW-1015">Disulfide bond</keyword>
<accession>A0AAD9CMW5</accession>
<comment type="subcellular location">
    <subcellularLocation>
        <location evidence="1">Secreted</location>
        <location evidence="1">Extracellular space</location>
        <location evidence="1">Extracellular matrix</location>
    </subcellularLocation>
</comment>
<feature type="region of interest" description="Disordered" evidence="9">
    <location>
        <begin position="281"/>
        <end position="376"/>
    </location>
</feature>
<dbReference type="GO" id="GO:0005615">
    <property type="term" value="C:extracellular space"/>
    <property type="evidence" value="ECO:0007669"/>
    <property type="project" value="TreeGrafter"/>
</dbReference>
<dbReference type="InterPro" id="IPR000782">
    <property type="entry name" value="FAS1_domain"/>
</dbReference>
<keyword evidence="2" id="KW-0301">Gamma-carboxyglutamic acid</keyword>
<keyword evidence="3" id="KW-0964">Secreted</keyword>
<gene>
    <name evidence="11" type="ORF">KUDE01_011183</name>
</gene>
<dbReference type="SUPFAM" id="SSF82153">
    <property type="entry name" value="FAS1 domain"/>
    <property type="match status" value="4"/>
</dbReference>
<dbReference type="FunFam" id="2.30.180.10:FF:000001">
    <property type="entry name" value="periostin isoform X1"/>
    <property type="match status" value="1"/>
</dbReference>
<dbReference type="Pfam" id="PF02469">
    <property type="entry name" value="Fasciclin"/>
    <property type="match status" value="4"/>
</dbReference>
<feature type="region of interest" description="Disordered" evidence="9">
    <location>
        <begin position="1"/>
        <end position="250"/>
    </location>
</feature>
<keyword evidence="7" id="KW-0130">Cell adhesion</keyword>
<feature type="domain" description="FAS1" evidence="10">
    <location>
        <begin position="786"/>
        <end position="916"/>
    </location>
</feature>
<comment type="caution">
    <text evidence="11">The sequence shown here is derived from an EMBL/GenBank/DDBJ whole genome shotgun (WGS) entry which is preliminary data.</text>
</comment>
<keyword evidence="6" id="KW-0677">Repeat</keyword>
<feature type="domain" description="FAS1" evidence="10">
    <location>
        <begin position="542"/>
        <end position="680"/>
    </location>
</feature>
<organism evidence="11 12">
    <name type="scientific">Dissostichus eleginoides</name>
    <name type="common">Patagonian toothfish</name>
    <name type="synonym">Dissostichus amissus</name>
    <dbReference type="NCBI Taxonomy" id="100907"/>
    <lineage>
        <taxon>Eukaryota</taxon>
        <taxon>Metazoa</taxon>
        <taxon>Chordata</taxon>
        <taxon>Craniata</taxon>
        <taxon>Vertebrata</taxon>
        <taxon>Euteleostomi</taxon>
        <taxon>Actinopterygii</taxon>
        <taxon>Neopterygii</taxon>
        <taxon>Teleostei</taxon>
        <taxon>Neoteleostei</taxon>
        <taxon>Acanthomorphata</taxon>
        <taxon>Eupercaria</taxon>
        <taxon>Perciformes</taxon>
        <taxon>Notothenioidei</taxon>
        <taxon>Nototheniidae</taxon>
        <taxon>Dissostichus</taxon>
    </lineage>
</organism>
<evidence type="ECO:0000256" key="1">
    <source>
        <dbReference type="ARBA" id="ARBA00004498"/>
    </source>
</evidence>
<feature type="domain" description="FAS1" evidence="10">
    <location>
        <begin position="403"/>
        <end position="538"/>
    </location>
</feature>
<dbReference type="FunFam" id="2.30.180.10:FF:000032">
    <property type="entry name" value="Fasciclin domain-containing protein, putative"/>
    <property type="match status" value="1"/>
</dbReference>
<proteinExistence type="predicted"/>
<evidence type="ECO:0000256" key="6">
    <source>
        <dbReference type="ARBA" id="ARBA00022737"/>
    </source>
</evidence>
<evidence type="ECO:0000313" key="12">
    <source>
        <dbReference type="Proteomes" id="UP001228049"/>
    </source>
</evidence>
<dbReference type="GO" id="GO:0030198">
    <property type="term" value="P:extracellular matrix organization"/>
    <property type="evidence" value="ECO:0007669"/>
    <property type="project" value="TreeGrafter"/>
</dbReference>
<dbReference type="Proteomes" id="UP001228049">
    <property type="component" value="Unassembled WGS sequence"/>
</dbReference>
<dbReference type="EMBL" id="JASDAP010000004">
    <property type="protein sequence ID" value="KAK1903998.1"/>
    <property type="molecule type" value="Genomic_DNA"/>
</dbReference>
<evidence type="ECO:0000313" key="11">
    <source>
        <dbReference type="EMBL" id="KAK1903998.1"/>
    </source>
</evidence>
<evidence type="ECO:0000256" key="2">
    <source>
        <dbReference type="ARBA" id="ARBA00022479"/>
    </source>
</evidence>
<evidence type="ECO:0000256" key="5">
    <source>
        <dbReference type="ARBA" id="ARBA00022729"/>
    </source>
</evidence>
<dbReference type="GO" id="GO:0050839">
    <property type="term" value="F:cell adhesion molecule binding"/>
    <property type="evidence" value="ECO:0007669"/>
    <property type="project" value="TreeGrafter"/>
</dbReference>
<feature type="compositionally biased region" description="Basic and acidic residues" evidence="9">
    <location>
        <begin position="1"/>
        <end position="11"/>
    </location>
</feature>
<evidence type="ECO:0000259" key="10">
    <source>
        <dbReference type="PROSITE" id="PS50213"/>
    </source>
</evidence>
<dbReference type="PROSITE" id="PS50213">
    <property type="entry name" value="FAS1"/>
    <property type="match status" value="4"/>
</dbReference>
<evidence type="ECO:0000256" key="3">
    <source>
        <dbReference type="ARBA" id="ARBA00022525"/>
    </source>
</evidence>
<sequence>MEGGLRPHVERGIVGVHESQQTSLNTNSESQQTSLNTNSESQQTSLNTNSESQQTSLNTNSESQQTSLNTHSESQQTSLNTNSESQQTSLNTISSHESQQTSLNTNSESQQTSLNTHSESQQTSLNTHSESQQTSLNTISSHESQQTSLNTNSESQQTSLNTHSESQQTCLNTHSESQQTSLNTHSESQQTSLNTHSESQQTSLNTHSESQQTSLNTISSHESQQTSLNTHSESQQTSLNTHSESQQTCLNTHSESQQTCLNTHSESQQTCLNTHSESQQTSLNTISSHESQQTSLNTNSESQQTSLNTNSESQQTSLNTNSESQQTSLNTHSESQQTSLNTHSESQQTSLNTISSHESQQTSLNTHSESQQTSLNTSSSQVISYECCPGYEKIPGEKGCPAALPLVNIYNTLGVVGASTTQMYSERAELRPEIEGPGSFTFFAPSNEAWAALPTELLDALVSNVNIELLNALHYHMVDRRLTSEELKHGASFPSMYQDLHVHIHHYSNGVVTVNCARLIKPDQHATNGIVHVVDRVITAISNTVNTLLEVDDDLETLRTAMAAAGLSTMLEGEGQYTVFAPTNEAFDKIPKETLNRILGDPVALRDLLNYHILKHMQCAESIVSGTPMETLQGSVLEVGCEGDQMTLNGRAVLLIPDSAKVLLELAEGSAVATATQLFVEAGLTPHLTGSEPLTMLAPLDAAFTGSDTTMTPDMRTLMTNHLLRTQLSSKSLYHGQELETLGGVKLRVFVYRNNLCIENACIAAHDKMGRYATMFTVGKVLTPPMGTVMDVLKADDRFSVLVGAVQTAGLTELLNQQGALTFFAPTNEAFGALPPPDRSRLLRDPQQLSSVLRLHLGEGLLVSGGVSSHTRVKPLQGERLELGVRNYTVYVNRVPVAAADLMATNGVVHAVNTIIKPMRTWNRIQAPGTVSRYLEAYPGTWNLEPYPGTWNRIQVPGTVSRHRIQAPGTVSRYLEPYPGTWNRIQAPGTVSRHRIQAPGTVSRHLEAYPGTWNRIQAPGTGDSRSFRNDDLFRKVLSSHSSRAMKQ</sequence>
<keyword evidence="5" id="KW-0732">Signal</keyword>
<evidence type="ECO:0000256" key="7">
    <source>
        <dbReference type="ARBA" id="ARBA00022889"/>
    </source>
</evidence>
<evidence type="ECO:0000256" key="9">
    <source>
        <dbReference type="SAM" id="MobiDB-lite"/>
    </source>
</evidence>
<keyword evidence="12" id="KW-1185">Reference proteome</keyword>
<dbReference type="InterPro" id="IPR050904">
    <property type="entry name" value="Adhesion/Biosynth-related"/>
</dbReference>
<feature type="compositionally biased region" description="Polar residues" evidence="9">
    <location>
        <begin position="18"/>
        <end position="250"/>
    </location>
</feature>
<dbReference type="AlphaFoldDB" id="A0AAD9CMW5"/>
<dbReference type="GO" id="GO:0007155">
    <property type="term" value="P:cell adhesion"/>
    <property type="evidence" value="ECO:0007669"/>
    <property type="project" value="UniProtKB-KW"/>
</dbReference>
<evidence type="ECO:0000256" key="8">
    <source>
        <dbReference type="ARBA" id="ARBA00023157"/>
    </source>
</evidence>
<dbReference type="SMART" id="SM00554">
    <property type="entry name" value="FAS1"/>
    <property type="match status" value="4"/>
</dbReference>
<keyword evidence="4" id="KW-0272">Extracellular matrix</keyword>
<dbReference type="InterPro" id="IPR036378">
    <property type="entry name" value="FAS1_dom_sf"/>
</dbReference>
<feature type="domain" description="FAS1" evidence="10">
    <location>
        <begin position="677"/>
        <end position="782"/>
    </location>
</feature>
<dbReference type="FunFam" id="2.30.180.10:FF:000002">
    <property type="entry name" value="periostin isoform X1"/>
    <property type="match status" value="1"/>
</dbReference>
<reference evidence="11" key="1">
    <citation type="submission" date="2023-04" db="EMBL/GenBank/DDBJ databases">
        <title>Chromosome-level genome of Chaenocephalus aceratus.</title>
        <authorList>
            <person name="Park H."/>
        </authorList>
    </citation>
    <scope>NUCLEOTIDE SEQUENCE</scope>
    <source>
        <strain evidence="11">DE</strain>
        <tissue evidence="11">Muscle</tissue>
    </source>
</reference>
<protein>
    <submittedName>
        <fullName evidence="11">Transforming growth factor-beta-induced protein ig-h3</fullName>
    </submittedName>
</protein>